<accession>A0A4E0R6L5</accession>
<feature type="region of interest" description="Disordered" evidence="1">
    <location>
        <begin position="182"/>
        <end position="209"/>
    </location>
</feature>
<dbReference type="AlphaFoldDB" id="A0A4E0R6L5"/>
<evidence type="ECO:0000256" key="1">
    <source>
        <dbReference type="SAM" id="MobiDB-lite"/>
    </source>
</evidence>
<evidence type="ECO:0000313" key="2">
    <source>
        <dbReference type="EMBL" id="THD21221.1"/>
    </source>
</evidence>
<sequence>MKCCAVYPVDGHQYTKWNSPSQDFIETALTLKLKLDCLDDAEPVKSVPSSIQTLFKPIQIGRPIVRVAPVSSSSFYRPWYRLKSISAENKSTESENCLCMDPVYTPPSTDGQSIREKIKFSITHRGQWLRVILCLDTTVTPSDSFTVSTDPWIPVNPKRFQLSVLEDPNQWVRDYLWPVIEDQDPENSDVSNQPDAPTIPSPSQPTDLT</sequence>
<dbReference type="EMBL" id="JXXN02003737">
    <property type="protein sequence ID" value="THD21221.1"/>
    <property type="molecule type" value="Genomic_DNA"/>
</dbReference>
<organism evidence="2 3">
    <name type="scientific">Fasciola hepatica</name>
    <name type="common">Liver fluke</name>
    <dbReference type="NCBI Taxonomy" id="6192"/>
    <lineage>
        <taxon>Eukaryota</taxon>
        <taxon>Metazoa</taxon>
        <taxon>Spiralia</taxon>
        <taxon>Lophotrochozoa</taxon>
        <taxon>Platyhelminthes</taxon>
        <taxon>Trematoda</taxon>
        <taxon>Digenea</taxon>
        <taxon>Plagiorchiida</taxon>
        <taxon>Echinostomata</taxon>
        <taxon>Echinostomatoidea</taxon>
        <taxon>Fasciolidae</taxon>
        <taxon>Fasciola</taxon>
    </lineage>
</organism>
<dbReference type="Proteomes" id="UP000230066">
    <property type="component" value="Unassembled WGS sequence"/>
</dbReference>
<protein>
    <submittedName>
        <fullName evidence="2">Uncharacterized protein</fullName>
    </submittedName>
</protein>
<comment type="caution">
    <text evidence="2">The sequence shown here is derived from an EMBL/GenBank/DDBJ whole genome shotgun (WGS) entry which is preliminary data.</text>
</comment>
<evidence type="ECO:0000313" key="3">
    <source>
        <dbReference type="Proteomes" id="UP000230066"/>
    </source>
</evidence>
<keyword evidence="3" id="KW-1185">Reference proteome</keyword>
<gene>
    <name evidence="2" type="ORF">D915_008144</name>
</gene>
<name>A0A4E0R6L5_FASHE</name>
<reference evidence="2" key="1">
    <citation type="submission" date="2019-03" db="EMBL/GenBank/DDBJ databases">
        <title>Improved annotation for the trematode Fasciola hepatica.</title>
        <authorList>
            <person name="Choi Y.-J."/>
            <person name="Martin J."/>
            <person name="Mitreva M."/>
        </authorList>
    </citation>
    <scope>NUCLEOTIDE SEQUENCE [LARGE SCALE GENOMIC DNA]</scope>
</reference>
<proteinExistence type="predicted"/>